<dbReference type="OrthoDB" id="2328690at2"/>
<accession>Q5FLH0</accession>
<dbReference type="BioCyc" id="LACI272621:G1G49-599-MONOMER"/>
<keyword evidence="3" id="KW-1185">Reference proteome</keyword>
<dbReference type="InterPro" id="IPR039422">
    <property type="entry name" value="MarR/SlyA-like"/>
</dbReference>
<feature type="domain" description="HTH marR-type" evidence="1">
    <location>
        <begin position="1"/>
        <end position="134"/>
    </location>
</feature>
<reference evidence="2 3" key="1">
    <citation type="journal article" date="2005" name="Proc. Natl. Acad. Sci. U.S.A.">
        <title>Complete genome sequence of the probiotic lactic acid bacterium Lactobacillus acidophilus NCFM.</title>
        <authorList>
            <person name="Altermann E."/>
            <person name="Russell W.M."/>
            <person name="Azcarate-Peril M.A."/>
            <person name="Barrangou R."/>
            <person name="Buck B.L."/>
            <person name="McAuliffe O."/>
            <person name="Souther N."/>
            <person name="Dobson A."/>
            <person name="Duong T."/>
            <person name="Callanan M."/>
            <person name="Lick S."/>
            <person name="Hamrick A."/>
            <person name="Cano R."/>
            <person name="Klaenhammer T.R."/>
        </authorList>
    </citation>
    <scope>NUCLEOTIDE SEQUENCE [LARGE SCALE GENOMIC DNA]</scope>
    <source>
        <strain evidence="3">ATCC 700396 / NCK56 / N2 / NCFM</strain>
    </source>
</reference>
<dbReference type="HOGENOM" id="CLU_083287_30_2_9"/>
<dbReference type="PATRIC" id="fig|272621.13.peg.548"/>
<dbReference type="eggNOG" id="COG1846">
    <property type="taxonomic scope" value="Bacteria"/>
</dbReference>
<dbReference type="PANTHER" id="PTHR33164:SF43">
    <property type="entry name" value="HTH-TYPE TRANSCRIPTIONAL REPRESSOR YETL"/>
    <property type="match status" value="1"/>
</dbReference>
<dbReference type="STRING" id="272621.LBA0573"/>
<dbReference type="KEGG" id="lac:LBA0573"/>
<dbReference type="GeneID" id="93290296"/>
<dbReference type="Proteomes" id="UP000006381">
    <property type="component" value="Chromosome"/>
</dbReference>
<proteinExistence type="predicted"/>
<sequence length="147" mass="17247">MKINDTEKLNLAIVHGGRAYNYWDQTHGMTSYLTMILYELTIRKRLTQKQLVDMTDLPKQSINKGIKQLSAAGYLTMTVDPEDKRVRFCELTADGRKFAHKKLQSLFEIEEKTAQKMGKEKMKQLTALNEEWSNTFWHFLLNEERSN</sequence>
<dbReference type="EMBL" id="CP000033">
    <property type="protein sequence ID" value="AAV42454.1"/>
    <property type="molecule type" value="Genomic_DNA"/>
</dbReference>
<dbReference type="Gene3D" id="1.10.10.10">
    <property type="entry name" value="Winged helix-like DNA-binding domain superfamily/Winged helix DNA-binding domain"/>
    <property type="match status" value="1"/>
</dbReference>
<evidence type="ECO:0000313" key="2">
    <source>
        <dbReference type="EMBL" id="AAV42454.1"/>
    </source>
</evidence>
<dbReference type="PROSITE" id="PS50995">
    <property type="entry name" value="HTH_MARR_2"/>
    <property type="match status" value="1"/>
</dbReference>
<dbReference type="SMART" id="SM00347">
    <property type="entry name" value="HTH_MARR"/>
    <property type="match status" value="1"/>
</dbReference>
<protein>
    <submittedName>
        <fullName evidence="2">Putative transcriptional regulator</fullName>
    </submittedName>
</protein>
<organism evidence="3">
    <name type="scientific">Lactobacillus acidophilus (strain ATCC 700396 / NCK56 / N2 / NCFM)</name>
    <dbReference type="NCBI Taxonomy" id="272621"/>
    <lineage>
        <taxon>Bacteria</taxon>
        <taxon>Bacillati</taxon>
        <taxon>Bacillota</taxon>
        <taxon>Bacilli</taxon>
        <taxon>Lactobacillales</taxon>
        <taxon>Lactobacillaceae</taxon>
        <taxon>Lactobacillus</taxon>
    </lineage>
</organism>
<dbReference type="RefSeq" id="WP_011254192.1">
    <property type="nucleotide sequence ID" value="NC_006814.3"/>
</dbReference>
<dbReference type="AlphaFoldDB" id="Q5FLH0"/>
<evidence type="ECO:0000313" key="3">
    <source>
        <dbReference type="Proteomes" id="UP000006381"/>
    </source>
</evidence>
<dbReference type="GO" id="GO:0006950">
    <property type="term" value="P:response to stress"/>
    <property type="evidence" value="ECO:0007669"/>
    <property type="project" value="TreeGrafter"/>
</dbReference>
<dbReference type="PANTHER" id="PTHR33164">
    <property type="entry name" value="TRANSCRIPTIONAL REGULATOR, MARR FAMILY"/>
    <property type="match status" value="1"/>
</dbReference>
<dbReference type="InterPro" id="IPR036388">
    <property type="entry name" value="WH-like_DNA-bd_sf"/>
</dbReference>
<dbReference type="InterPro" id="IPR036390">
    <property type="entry name" value="WH_DNA-bd_sf"/>
</dbReference>
<dbReference type="InterPro" id="IPR000835">
    <property type="entry name" value="HTH_MarR-typ"/>
</dbReference>
<name>Q5FLH0_LACAC</name>
<dbReference type="SUPFAM" id="SSF46785">
    <property type="entry name" value="Winged helix' DNA-binding domain"/>
    <property type="match status" value="1"/>
</dbReference>
<gene>
    <name evidence="2" type="ordered locus">LBA0573</name>
</gene>
<evidence type="ECO:0000259" key="1">
    <source>
        <dbReference type="PROSITE" id="PS50995"/>
    </source>
</evidence>
<dbReference type="GO" id="GO:0003700">
    <property type="term" value="F:DNA-binding transcription factor activity"/>
    <property type="evidence" value="ECO:0007669"/>
    <property type="project" value="InterPro"/>
</dbReference>
<dbReference type="Pfam" id="PF12802">
    <property type="entry name" value="MarR_2"/>
    <property type="match status" value="1"/>
</dbReference>